<evidence type="ECO:0000256" key="1">
    <source>
        <dbReference type="SAM" id="Phobius"/>
    </source>
</evidence>
<gene>
    <name evidence="2" type="ORF">SAMN02745781_02699</name>
</gene>
<dbReference type="Proteomes" id="UP000184159">
    <property type="component" value="Unassembled WGS sequence"/>
</dbReference>
<organism evidence="2 3">
    <name type="scientific">Vibrio gazogenes DSM 21264 = NBRC 103151</name>
    <dbReference type="NCBI Taxonomy" id="1123492"/>
    <lineage>
        <taxon>Bacteria</taxon>
        <taxon>Pseudomonadati</taxon>
        <taxon>Pseudomonadota</taxon>
        <taxon>Gammaproteobacteria</taxon>
        <taxon>Vibrionales</taxon>
        <taxon>Vibrionaceae</taxon>
        <taxon>Vibrio</taxon>
    </lineage>
</organism>
<keyword evidence="3" id="KW-1185">Reference proteome</keyword>
<dbReference type="AlphaFoldDB" id="A0A1M5CYH3"/>
<protein>
    <submittedName>
        <fullName evidence="2">Uncharacterized protein</fullName>
    </submittedName>
</protein>
<keyword evidence="1" id="KW-1133">Transmembrane helix</keyword>
<keyword evidence="1" id="KW-0472">Membrane</keyword>
<sequence>MKDRKRRWNNYLILAVILFIVILNLPSMIKNYLLPHEAQNNPSLLNPQLTITSIHTQPWSLVRDPNGDWTSTVSFNISALELVQRWRNLVGTPVDEKTYHSLSGKLNDPGTVEVWYEEQEEPQRITYYRFPQFWLLKNWQEHWIAISVEDHYLFPSVIAELSMQQEN</sequence>
<dbReference type="RefSeq" id="WP_072960347.1">
    <property type="nucleotide sequence ID" value="NZ_FQUH01000013.1"/>
</dbReference>
<feature type="transmembrane region" description="Helical" evidence="1">
    <location>
        <begin position="12"/>
        <end position="29"/>
    </location>
</feature>
<keyword evidence="1" id="KW-0812">Transmembrane</keyword>
<name>A0A1M5CYH3_VIBGA</name>
<evidence type="ECO:0000313" key="3">
    <source>
        <dbReference type="Proteomes" id="UP000184159"/>
    </source>
</evidence>
<accession>A0A1M5CYH3</accession>
<proteinExistence type="predicted"/>
<evidence type="ECO:0000313" key="2">
    <source>
        <dbReference type="EMBL" id="SHF59843.1"/>
    </source>
</evidence>
<reference evidence="3" key="1">
    <citation type="submission" date="2016-11" db="EMBL/GenBank/DDBJ databases">
        <authorList>
            <person name="Varghese N."/>
            <person name="Submissions S."/>
        </authorList>
    </citation>
    <scope>NUCLEOTIDE SEQUENCE [LARGE SCALE GENOMIC DNA]</scope>
    <source>
        <strain evidence="3">DSM 21264</strain>
    </source>
</reference>
<dbReference type="EMBL" id="FQUH01000013">
    <property type="protein sequence ID" value="SHF59843.1"/>
    <property type="molecule type" value="Genomic_DNA"/>
</dbReference>